<sequence>MANEKTPLREPIQLKKKKLPFPYGLFPASLRPYAELMRLHRPSGTIMIFWPYAFGATMAAYQTGFPVKQYWAELGKFLIAAFFVRSAGCTINDIADREFDAGVAWLGLTMSMGIFIGWAAIAETPNWLLLGSFMLGFVAWTLHFDTIYACQDRKDDINVGVKSTAVILGDLVIPFAMMCSTTFVGALAFAGYLNGETNAYYFVTVAGTAAHFAWQLATIDLEDPDSCNLNFTRNGQLGWVLWGGMAVDYLLKMGVVQLGEGRLSIVV</sequence>
<feature type="transmembrane region" description="Helical" evidence="8">
    <location>
        <begin position="46"/>
        <end position="65"/>
    </location>
</feature>
<evidence type="ECO:0000256" key="2">
    <source>
        <dbReference type="ARBA" id="ARBA00004141"/>
    </source>
</evidence>
<dbReference type="GO" id="GO:0006744">
    <property type="term" value="P:ubiquinone biosynthetic process"/>
    <property type="evidence" value="ECO:0007669"/>
    <property type="project" value="TreeGrafter"/>
</dbReference>
<evidence type="ECO:0000313" key="10">
    <source>
        <dbReference type="Proteomes" id="UP000298061"/>
    </source>
</evidence>
<dbReference type="InterPro" id="IPR044878">
    <property type="entry name" value="UbiA_sf"/>
</dbReference>
<dbReference type="EMBL" id="SFCI01001203">
    <property type="protein sequence ID" value="TFY76450.1"/>
    <property type="molecule type" value="Genomic_DNA"/>
</dbReference>
<dbReference type="OrthoDB" id="18170at2759"/>
<dbReference type="Gene3D" id="1.20.120.1780">
    <property type="entry name" value="UbiA prenyltransferase"/>
    <property type="match status" value="1"/>
</dbReference>
<feature type="transmembrane region" description="Helical" evidence="8">
    <location>
        <begin position="102"/>
        <end position="121"/>
    </location>
</feature>
<dbReference type="GO" id="GO:0005886">
    <property type="term" value="C:plasma membrane"/>
    <property type="evidence" value="ECO:0007669"/>
    <property type="project" value="TreeGrafter"/>
</dbReference>
<keyword evidence="4" id="KW-0808">Transferase</keyword>
<accession>A0A4Y9ZQE1</accession>
<evidence type="ECO:0000256" key="8">
    <source>
        <dbReference type="SAM" id="Phobius"/>
    </source>
</evidence>
<evidence type="ECO:0000256" key="7">
    <source>
        <dbReference type="ARBA" id="ARBA00023136"/>
    </source>
</evidence>
<gene>
    <name evidence="9" type="ORF">EWM64_g7561</name>
</gene>
<name>A0A4Y9ZQE1_9AGAM</name>
<proteinExistence type="inferred from homology"/>
<organism evidence="9 10">
    <name type="scientific">Hericium alpestre</name>
    <dbReference type="NCBI Taxonomy" id="135208"/>
    <lineage>
        <taxon>Eukaryota</taxon>
        <taxon>Fungi</taxon>
        <taxon>Dikarya</taxon>
        <taxon>Basidiomycota</taxon>
        <taxon>Agaricomycotina</taxon>
        <taxon>Agaricomycetes</taxon>
        <taxon>Russulales</taxon>
        <taxon>Hericiaceae</taxon>
        <taxon>Hericium</taxon>
    </lineage>
</organism>
<comment type="subcellular location">
    <subcellularLocation>
        <location evidence="2">Membrane</location>
        <topology evidence="2">Multi-pass membrane protein</topology>
    </subcellularLocation>
</comment>
<dbReference type="InterPro" id="IPR039653">
    <property type="entry name" value="Prenyltransferase"/>
</dbReference>
<protein>
    <submittedName>
        <fullName evidence="9">Uncharacterized protein</fullName>
    </submittedName>
</protein>
<dbReference type="PANTHER" id="PTHR11048:SF28">
    <property type="entry name" value="4-HYDROXYBENZOATE POLYPRENYLTRANSFERASE, MITOCHONDRIAL"/>
    <property type="match status" value="1"/>
</dbReference>
<feature type="transmembrane region" description="Helical" evidence="8">
    <location>
        <begin position="171"/>
        <end position="193"/>
    </location>
</feature>
<dbReference type="STRING" id="135208.A0A4Y9ZQE1"/>
<reference evidence="9 10" key="1">
    <citation type="submission" date="2019-02" db="EMBL/GenBank/DDBJ databases">
        <title>Genome sequencing of the rare red list fungi Hericium alpestre (H. flagellum).</title>
        <authorList>
            <person name="Buettner E."/>
            <person name="Kellner H."/>
        </authorList>
    </citation>
    <scope>NUCLEOTIDE SEQUENCE [LARGE SCALE GENOMIC DNA]</scope>
    <source>
        <strain evidence="9 10">DSM 108284</strain>
    </source>
</reference>
<evidence type="ECO:0000256" key="5">
    <source>
        <dbReference type="ARBA" id="ARBA00022692"/>
    </source>
</evidence>
<evidence type="ECO:0000313" key="9">
    <source>
        <dbReference type="EMBL" id="TFY76450.1"/>
    </source>
</evidence>
<dbReference type="GO" id="GO:0016765">
    <property type="term" value="F:transferase activity, transferring alkyl or aryl (other than methyl) groups"/>
    <property type="evidence" value="ECO:0007669"/>
    <property type="project" value="InterPro"/>
</dbReference>
<keyword evidence="7 8" id="KW-0472">Membrane</keyword>
<dbReference type="CDD" id="cd13959">
    <property type="entry name" value="PT_UbiA_COQ2"/>
    <property type="match status" value="1"/>
</dbReference>
<comment type="caution">
    <text evidence="9">The sequence shown here is derived from an EMBL/GenBank/DDBJ whole genome shotgun (WGS) entry which is preliminary data.</text>
</comment>
<evidence type="ECO:0000256" key="1">
    <source>
        <dbReference type="ARBA" id="ARBA00001946"/>
    </source>
</evidence>
<keyword evidence="6 8" id="KW-1133">Transmembrane helix</keyword>
<dbReference type="FunFam" id="1.20.120.1780:FF:000001">
    <property type="entry name" value="4-hydroxybenzoate octaprenyltransferase"/>
    <property type="match status" value="1"/>
</dbReference>
<dbReference type="AlphaFoldDB" id="A0A4Y9ZQE1"/>
<dbReference type="PANTHER" id="PTHR11048">
    <property type="entry name" value="PRENYLTRANSFERASES"/>
    <property type="match status" value="1"/>
</dbReference>
<comment type="cofactor">
    <cofactor evidence="1">
        <name>Mg(2+)</name>
        <dbReference type="ChEBI" id="CHEBI:18420"/>
    </cofactor>
</comment>
<evidence type="ECO:0000256" key="6">
    <source>
        <dbReference type="ARBA" id="ARBA00022989"/>
    </source>
</evidence>
<dbReference type="Gene3D" id="1.10.357.140">
    <property type="entry name" value="UbiA prenyltransferase"/>
    <property type="match status" value="1"/>
</dbReference>
<comment type="similarity">
    <text evidence="3">Belongs to the UbiA prenyltransferase family.</text>
</comment>
<dbReference type="InterPro" id="IPR000537">
    <property type="entry name" value="UbiA_prenyltransferase"/>
</dbReference>
<evidence type="ECO:0000256" key="4">
    <source>
        <dbReference type="ARBA" id="ARBA00022679"/>
    </source>
</evidence>
<dbReference type="Proteomes" id="UP000298061">
    <property type="component" value="Unassembled WGS sequence"/>
</dbReference>
<dbReference type="Pfam" id="PF01040">
    <property type="entry name" value="UbiA"/>
    <property type="match status" value="1"/>
</dbReference>
<evidence type="ECO:0000256" key="3">
    <source>
        <dbReference type="ARBA" id="ARBA00005985"/>
    </source>
</evidence>
<feature type="transmembrane region" description="Helical" evidence="8">
    <location>
        <begin position="127"/>
        <end position="150"/>
    </location>
</feature>
<keyword evidence="5 8" id="KW-0812">Transmembrane</keyword>
<keyword evidence="10" id="KW-1185">Reference proteome</keyword>